<organism evidence="2 3">
    <name type="scientific">Rubellimicrobium rubrum</name>
    <dbReference type="NCBI Taxonomy" id="2585369"/>
    <lineage>
        <taxon>Bacteria</taxon>
        <taxon>Pseudomonadati</taxon>
        <taxon>Pseudomonadota</taxon>
        <taxon>Alphaproteobacteria</taxon>
        <taxon>Rhodobacterales</taxon>
        <taxon>Roseobacteraceae</taxon>
        <taxon>Rubellimicrobium</taxon>
    </lineage>
</organism>
<reference evidence="2 3" key="1">
    <citation type="submission" date="2019-06" db="EMBL/GenBank/DDBJ databases">
        <title>YIM 131921 draft genome.</title>
        <authorList>
            <person name="Jiang L."/>
        </authorList>
    </citation>
    <scope>NUCLEOTIDE SEQUENCE [LARGE SCALE GENOMIC DNA]</scope>
    <source>
        <strain evidence="2 3">YIM 131921</strain>
    </source>
</reference>
<proteinExistence type="predicted"/>
<protein>
    <submittedName>
        <fullName evidence="2">DUF3892 domain-containing protein</fullName>
    </submittedName>
</protein>
<gene>
    <name evidence="2" type="ORF">FHG66_18900</name>
</gene>
<dbReference type="Proteomes" id="UP000305887">
    <property type="component" value="Unassembled WGS sequence"/>
</dbReference>
<evidence type="ECO:0000313" key="3">
    <source>
        <dbReference type="Proteomes" id="UP000305887"/>
    </source>
</evidence>
<dbReference type="AlphaFoldDB" id="A0A5C4MRV3"/>
<name>A0A5C4MRV3_9RHOB</name>
<dbReference type="InterPro" id="IPR024997">
    <property type="entry name" value="DUF3892"/>
</dbReference>
<comment type="caution">
    <text evidence="2">The sequence shown here is derived from an EMBL/GenBank/DDBJ whole genome shotgun (WGS) entry which is preliminary data.</text>
</comment>
<accession>A0A5C4MRV3</accession>
<sequence>MADYQVTCIKRDGADADRRIDRLGGPGWNDSIDNVIRFIKDGSHRFWTTAQGRSVWVIVKQHPTSRRDYLTTEGDGFPPNNLLSLPDCPR</sequence>
<dbReference type="Pfam" id="PF13031">
    <property type="entry name" value="DUF3892"/>
    <property type="match status" value="1"/>
</dbReference>
<keyword evidence="3" id="KW-1185">Reference proteome</keyword>
<feature type="region of interest" description="Disordered" evidence="1">
    <location>
        <begin position="69"/>
        <end position="90"/>
    </location>
</feature>
<evidence type="ECO:0000313" key="2">
    <source>
        <dbReference type="EMBL" id="TNC46493.1"/>
    </source>
</evidence>
<dbReference type="RefSeq" id="WP_139078609.1">
    <property type="nucleotide sequence ID" value="NZ_VDFU01000036.1"/>
</dbReference>
<dbReference type="EMBL" id="VDFU01000036">
    <property type="protein sequence ID" value="TNC46493.1"/>
    <property type="molecule type" value="Genomic_DNA"/>
</dbReference>
<dbReference type="OrthoDB" id="826539at2"/>
<evidence type="ECO:0000256" key="1">
    <source>
        <dbReference type="SAM" id="MobiDB-lite"/>
    </source>
</evidence>